<dbReference type="RefSeq" id="WP_133871322.1">
    <property type="nucleotide sequence ID" value="NZ_BOMD01000102.1"/>
</dbReference>
<dbReference type="OrthoDB" id="9778690at2"/>
<dbReference type="Gene3D" id="1.10.1200.10">
    <property type="entry name" value="ACP-like"/>
    <property type="match status" value="1"/>
</dbReference>
<evidence type="ECO:0000313" key="5">
    <source>
        <dbReference type="EMBL" id="TDO36593.1"/>
    </source>
</evidence>
<dbReference type="EMBL" id="SNWR01000001">
    <property type="protein sequence ID" value="TDO36593.1"/>
    <property type="molecule type" value="Genomic_DNA"/>
</dbReference>
<organism evidence="5 6">
    <name type="scientific">Paractinoplanes brasiliensis</name>
    <dbReference type="NCBI Taxonomy" id="52695"/>
    <lineage>
        <taxon>Bacteria</taxon>
        <taxon>Bacillati</taxon>
        <taxon>Actinomycetota</taxon>
        <taxon>Actinomycetes</taxon>
        <taxon>Micromonosporales</taxon>
        <taxon>Micromonosporaceae</taxon>
        <taxon>Paractinoplanes</taxon>
    </lineage>
</organism>
<accession>A0A4R6JK34</accession>
<sequence>MAGDAVNPSHPGAQPRGPDPILRSLPPEDRRAYLVGLVRAETAILLGALEPEAVPAGVTFDDLGLTRAEAVELRDRLAVVCGTDLPRDLLEQHPRPDAVADVIHGRLFGDPDGDNDR</sequence>
<keyword evidence="1" id="KW-0596">Phosphopantetheine</keyword>
<dbReference type="Proteomes" id="UP000294901">
    <property type="component" value="Unassembled WGS sequence"/>
</dbReference>
<dbReference type="InterPro" id="IPR036736">
    <property type="entry name" value="ACP-like_sf"/>
</dbReference>
<comment type="caution">
    <text evidence="5">The sequence shown here is derived from an EMBL/GenBank/DDBJ whole genome shotgun (WGS) entry which is preliminary data.</text>
</comment>
<dbReference type="InterPro" id="IPR009081">
    <property type="entry name" value="PP-bd_ACP"/>
</dbReference>
<evidence type="ECO:0000259" key="4">
    <source>
        <dbReference type="PROSITE" id="PS50075"/>
    </source>
</evidence>
<gene>
    <name evidence="5" type="ORF">C8E87_0171</name>
</gene>
<keyword evidence="6" id="KW-1185">Reference proteome</keyword>
<feature type="region of interest" description="Disordered" evidence="3">
    <location>
        <begin position="1"/>
        <end position="25"/>
    </location>
</feature>
<evidence type="ECO:0000313" key="6">
    <source>
        <dbReference type="Proteomes" id="UP000294901"/>
    </source>
</evidence>
<name>A0A4R6JK34_9ACTN</name>
<dbReference type="PROSITE" id="PS50075">
    <property type="entry name" value="CARRIER"/>
    <property type="match status" value="1"/>
</dbReference>
<dbReference type="AlphaFoldDB" id="A0A4R6JK34"/>
<reference evidence="5 6" key="1">
    <citation type="submission" date="2019-03" db="EMBL/GenBank/DDBJ databases">
        <title>Sequencing the genomes of 1000 actinobacteria strains.</title>
        <authorList>
            <person name="Klenk H.-P."/>
        </authorList>
    </citation>
    <scope>NUCLEOTIDE SEQUENCE [LARGE SCALE GENOMIC DNA]</scope>
    <source>
        <strain evidence="5 6">DSM 43805</strain>
    </source>
</reference>
<proteinExistence type="predicted"/>
<dbReference type="SUPFAM" id="SSF47336">
    <property type="entry name" value="ACP-like"/>
    <property type="match status" value="1"/>
</dbReference>
<evidence type="ECO:0000256" key="3">
    <source>
        <dbReference type="SAM" id="MobiDB-lite"/>
    </source>
</evidence>
<dbReference type="SMART" id="SM00823">
    <property type="entry name" value="PKS_PP"/>
    <property type="match status" value="1"/>
</dbReference>
<dbReference type="GO" id="GO:0031177">
    <property type="term" value="F:phosphopantetheine binding"/>
    <property type="evidence" value="ECO:0007669"/>
    <property type="project" value="InterPro"/>
</dbReference>
<evidence type="ECO:0000256" key="2">
    <source>
        <dbReference type="ARBA" id="ARBA00022553"/>
    </source>
</evidence>
<dbReference type="InterPro" id="IPR020806">
    <property type="entry name" value="PKS_PP-bd"/>
</dbReference>
<keyword evidence="2" id="KW-0597">Phosphoprotein</keyword>
<protein>
    <recommendedName>
        <fullName evidence="4">Carrier domain-containing protein</fullName>
    </recommendedName>
</protein>
<evidence type="ECO:0000256" key="1">
    <source>
        <dbReference type="ARBA" id="ARBA00022450"/>
    </source>
</evidence>
<feature type="domain" description="Carrier" evidence="4">
    <location>
        <begin position="32"/>
        <end position="107"/>
    </location>
</feature>